<dbReference type="Pfam" id="PF04193">
    <property type="entry name" value="PQ-loop"/>
    <property type="match status" value="2"/>
</dbReference>
<name>A0A8T0INU1_CERPU</name>
<evidence type="ECO:0000256" key="4">
    <source>
        <dbReference type="ARBA" id="ARBA00023136"/>
    </source>
</evidence>
<evidence type="ECO:0000256" key="1">
    <source>
        <dbReference type="ARBA" id="ARBA00004141"/>
    </source>
</evidence>
<comment type="caution">
    <text evidence="6">The sequence shown here is derived from an EMBL/GenBank/DDBJ whole genome shotgun (WGS) entry which is preliminary data.</text>
</comment>
<dbReference type="Gene3D" id="1.20.1280.290">
    <property type="match status" value="2"/>
</dbReference>
<organism evidence="6 7">
    <name type="scientific">Ceratodon purpureus</name>
    <name type="common">Fire moss</name>
    <name type="synonym">Dicranum purpureum</name>
    <dbReference type="NCBI Taxonomy" id="3225"/>
    <lineage>
        <taxon>Eukaryota</taxon>
        <taxon>Viridiplantae</taxon>
        <taxon>Streptophyta</taxon>
        <taxon>Embryophyta</taxon>
        <taxon>Bryophyta</taxon>
        <taxon>Bryophytina</taxon>
        <taxon>Bryopsida</taxon>
        <taxon>Dicranidae</taxon>
        <taxon>Pseudoditrichales</taxon>
        <taxon>Ditrichaceae</taxon>
        <taxon>Ceratodon</taxon>
    </lineage>
</organism>
<gene>
    <name evidence="6" type="ORF">KC19_3G186000</name>
</gene>
<feature type="transmembrane region" description="Helical" evidence="5">
    <location>
        <begin position="349"/>
        <end position="370"/>
    </location>
</feature>
<feature type="transmembrane region" description="Helical" evidence="5">
    <location>
        <begin position="311"/>
        <end position="328"/>
    </location>
</feature>
<sequence>MYWLHSEAACGCKAGAIVWIEAWFGDCVYSHWELASFYLGLSSLLFWLVAQVPQFISNWRLQSAEALSPWFLFQWLAGDAFNFFGCLLTGDQLATQNLSASYFMFADFVIITQYMYYQQSSYQENNLLQSKEDDAKQPTVGYLEVVCSPAVSPPGSSEIGHSRDVENAGEEQLKRWQRHLAKYQRREATSLLLNQACGAKNSDCENGNVPASHGPPSPSMSRQLRRVIMQYGLEYGPPTGPLLRIHHGPLRKHGKYVRRVAAAAVVGLVGVVCLGAATLGVGSSNQSAISAMGVSVGRKLLTICKDPRTPWIRDIGTTIGWASASLYLGSRISQVVKNNERGSAEGLSLAMVFCAISANLTYGASIFMRLYSWQEFVAKAPWLVGSLGTVSLDIILLLQAHYLAYYAQSRKDKVSEYTPLLA</sequence>
<comment type="subcellular location">
    <subcellularLocation>
        <location evidence="1">Membrane</location>
        <topology evidence="1">Multi-pass membrane protein</topology>
    </subcellularLocation>
</comment>
<reference evidence="6" key="1">
    <citation type="submission" date="2020-06" db="EMBL/GenBank/DDBJ databases">
        <title>WGS assembly of Ceratodon purpureus strain R40.</title>
        <authorList>
            <person name="Carey S.B."/>
            <person name="Jenkins J."/>
            <person name="Shu S."/>
            <person name="Lovell J.T."/>
            <person name="Sreedasyam A."/>
            <person name="Maumus F."/>
            <person name="Tiley G.P."/>
            <person name="Fernandez-Pozo N."/>
            <person name="Barry K."/>
            <person name="Chen C."/>
            <person name="Wang M."/>
            <person name="Lipzen A."/>
            <person name="Daum C."/>
            <person name="Saski C.A."/>
            <person name="Payton A.C."/>
            <person name="Mcbreen J.C."/>
            <person name="Conrad R.E."/>
            <person name="Kollar L.M."/>
            <person name="Olsson S."/>
            <person name="Huttunen S."/>
            <person name="Landis J.B."/>
            <person name="Wickett N.J."/>
            <person name="Johnson M.G."/>
            <person name="Rensing S.A."/>
            <person name="Grimwood J."/>
            <person name="Schmutz J."/>
            <person name="Mcdaniel S.F."/>
        </authorList>
    </citation>
    <scope>NUCLEOTIDE SEQUENCE</scope>
    <source>
        <strain evidence="6">R40</strain>
    </source>
</reference>
<keyword evidence="7" id="KW-1185">Reference proteome</keyword>
<dbReference type="PANTHER" id="PTHR16201">
    <property type="entry name" value="SEVEN TRANSMEMBRANE PROTEIN 1-RELATED"/>
    <property type="match status" value="1"/>
</dbReference>
<dbReference type="GO" id="GO:0015174">
    <property type="term" value="F:basic amino acid transmembrane transporter activity"/>
    <property type="evidence" value="ECO:0007669"/>
    <property type="project" value="UniProtKB-ARBA"/>
</dbReference>
<dbReference type="SMART" id="SM00679">
    <property type="entry name" value="CTNS"/>
    <property type="match status" value="2"/>
</dbReference>
<dbReference type="FunFam" id="1.20.1280.290:FF:000009">
    <property type="entry name" value="PQ loop repeat family protein"/>
    <property type="match status" value="1"/>
</dbReference>
<dbReference type="InterPro" id="IPR051415">
    <property type="entry name" value="LAAT-1"/>
</dbReference>
<keyword evidence="2 5" id="KW-0812">Transmembrane</keyword>
<feature type="transmembrane region" description="Helical" evidence="5">
    <location>
        <begin position="382"/>
        <end position="405"/>
    </location>
</feature>
<protein>
    <submittedName>
        <fullName evidence="6">Uncharacterized protein</fullName>
    </submittedName>
</protein>
<dbReference type="GO" id="GO:0098852">
    <property type="term" value="C:lytic vacuole membrane"/>
    <property type="evidence" value="ECO:0007669"/>
    <property type="project" value="UniProtKB-ARBA"/>
</dbReference>
<feature type="transmembrane region" description="Helical" evidence="5">
    <location>
        <begin position="29"/>
        <end position="49"/>
    </location>
</feature>
<evidence type="ECO:0000313" key="7">
    <source>
        <dbReference type="Proteomes" id="UP000822688"/>
    </source>
</evidence>
<dbReference type="AlphaFoldDB" id="A0A8T0INU1"/>
<keyword evidence="3 5" id="KW-1133">Transmembrane helix</keyword>
<evidence type="ECO:0000313" key="6">
    <source>
        <dbReference type="EMBL" id="KAG0584113.1"/>
    </source>
</evidence>
<dbReference type="EMBL" id="CM026423">
    <property type="protein sequence ID" value="KAG0584113.1"/>
    <property type="molecule type" value="Genomic_DNA"/>
</dbReference>
<evidence type="ECO:0000256" key="5">
    <source>
        <dbReference type="SAM" id="Phobius"/>
    </source>
</evidence>
<proteinExistence type="predicted"/>
<dbReference type="PANTHER" id="PTHR16201:SF34">
    <property type="entry name" value="LYSOSOMAL AMINO ACID TRANSPORTER 1"/>
    <property type="match status" value="1"/>
</dbReference>
<feature type="transmembrane region" description="Helical" evidence="5">
    <location>
        <begin position="260"/>
        <end position="282"/>
    </location>
</feature>
<keyword evidence="4 5" id="KW-0472">Membrane</keyword>
<evidence type="ECO:0000256" key="2">
    <source>
        <dbReference type="ARBA" id="ARBA00022692"/>
    </source>
</evidence>
<accession>A0A8T0INU1</accession>
<evidence type="ECO:0000256" key="3">
    <source>
        <dbReference type="ARBA" id="ARBA00022989"/>
    </source>
</evidence>
<dbReference type="Proteomes" id="UP000822688">
    <property type="component" value="Chromosome 3"/>
</dbReference>
<dbReference type="InterPro" id="IPR006603">
    <property type="entry name" value="PQ-loop_rpt"/>
</dbReference>